<accession>A0AAN8LUE2</accession>
<name>A0AAN8LUE2_9TELE</name>
<protein>
    <submittedName>
        <fullName evidence="1">Uncharacterized protein</fullName>
    </submittedName>
</protein>
<gene>
    <name evidence="1" type="ORF">J4Q44_G00132760</name>
</gene>
<organism evidence="1 2">
    <name type="scientific">Coregonus suidteri</name>
    <dbReference type="NCBI Taxonomy" id="861788"/>
    <lineage>
        <taxon>Eukaryota</taxon>
        <taxon>Metazoa</taxon>
        <taxon>Chordata</taxon>
        <taxon>Craniata</taxon>
        <taxon>Vertebrata</taxon>
        <taxon>Euteleostomi</taxon>
        <taxon>Actinopterygii</taxon>
        <taxon>Neopterygii</taxon>
        <taxon>Teleostei</taxon>
        <taxon>Protacanthopterygii</taxon>
        <taxon>Salmoniformes</taxon>
        <taxon>Salmonidae</taxon>
        <taxon>Coregoninae</taxon>
        <taxon>Coregonus</taxon>
    </lineage>
</organism>
<evidence type="ECO:0000313" key="1">
    <source>
        <dbReference type="EMBL" id="KAK6315752.1"/>
    </source>
</evidence>
<keyword evidence="2" id="KW-1185">Reference proteome</keyword>
<evidence type="ECO:0000313" key="2">
    <source>
        <dbReference type="Proteomes" id="UP001356427"/>
    </source>
</evidence>
<dbReference type="EMBL" id="JAGTTL010000011">
    <property type="protein sequence ID" value="KAK6315752.1"/>
    <property type="molecule type" value="Genomic_DNA"/>
</dbReference>
<proteinExistence type="predicted"/>
<dbReference type="Proteomes" id="UP001356427">
    <property type="component" value="Unassembled WGS sequence"/>
</dbReference>
<reference evidence="1 2" key="1">
    <citation type="submission" date="2021-04" db="EMBL/GenBank/DDBJ databases">
        <authorList>
            <person name="De Guttry C."/>
            <person name="Zahm M."/>
            <person name="Klopp C."/>
            <person name="Cabau C."/>
            <person name="Louis A."/>
            <person name="Berthelot C."/>
            <person name="Parey E."/>
            <person name="Roest Crollius H."/>
            <person name="Montfort J."/>
            <person name="Robinson-Rechavi M."/>
            <person name="Bucao C."/>
            <person name="Bouchez O."/>
            <person name="Gislard M."/>
            <person name="Lluch J."/>
            <person name="Milhes M."/>
            <person name="Lampietro C."/>
            <person name="Lopez Roques C."/>
            <person name="Donnadieu C."/>
            <person name="Braasch I."/>
            <person name="Desvignes T."/>
            <person name="Postlethwait J."/>
            <person name="Bobe J."/>
            <person name="Wedekind C."/>
            <person name="Guiguen Y."/>
        </authorList>
    </citation>
    <scope>NUCLEOTIDE SEQUENCE [LARGE SCALE GENOMIC DNA]</scope>
    <source>
        <strain evidence="1">Cs_M1</strain>
        <tissue evidence="1">Blood</tissue>
    </source>
</reference>
<sequence length="84" mass="9419">MMMMMERKMVRMTFSSEFSTCSMFTTSSTELHNQTITVIKVGGILWPSLFICMEGAKGESSTPDTVALRTNTSRQFITALILIL</sequence>
<comment type="caution">
    <text evidence="1">The sequence shown here is derived from an EMBL/GenBank/DDBJ whole genome shotgun (WGS) entry which is preliminary data.</text>
</comment>
<dbReference type="AlphaFoldDB" id="A0AAN8LUE2"/>